<dbReference type="InterPro" id="IPR012944">
    <property type="entry name" value="SusD_RagB_dom"/>
</dbReference>
<dbReference type="EMBL" id="CP076133">
    <property type="protein sequence ID" value="QWG05433.1"/>
    <property type="molecule type" value="Genomic_DNA"/>
</dbReference>
<comment type="similarity">
    <text evidence="2">Belongs to the SusD family.</text>
</comment>
<protein>
    <submittedName>
        <fullName evidence="9">RagB/SusD family nutrient uptake outer membrane protein</fullName>
    </submittedName>
</protein>
<dbReference type="SUPFAM" id="SSF48452">
    <property type="entry name" value="TPR-like"/>
    <property type="match status" value="1"/>
</dbReference>
<evidence type="ECO:0000256" key="6">
    <source>
        <dbReference type="SAM" id="SignalP"/>
    </source>
</evidence>
<dbReference type="KEGG" id="fya:KMW28_23735"/>
<keyword evidence="3 6" id="KW-0732">Signal</keyword>
<keyword evidence="10" id="KW-1185">Reference proteome</keyword>
<name>A0AAX1NFM4_9BACT</name>
<keyword evidence="4" id="KW-0472">Membrane</keyword>
<dbReference type="AlphaFoldDB" id="A0AAX1NFM4"/>
<evidence type="ECO:0000313" key="10">
    <source>
        <dbReference type="Proteomes" id="UP000678679"/>
    </source>
</evidence>
<dbReference type="Gene3D" id="1.25.40.390">
    <property type="match status" value="1"/>
</dbReference>
<gene>
    <name evidence="9" type="ORF">KMW28_23735</name>
</gene>
<dbReference type="GO" id="GO:0009279">
    <property type="term" value="C:cell outer membrane"/>
    <property type="evidence" value="ECO:0007669"/>
    <property type="project" value="UniProtKB-SubCell"/>
</dbReference>
<evidence type="ECO:0000256" key="4">
    <source>
        <dbReference type="ARBA" id="ARBA00023136"/>
    </source>
</evidence>
<dbReference type="Pfam" id="PF14322">
    <property type="entry name" value="SusD-like_3"/>
    <property type="match status" value="1"/>
</dbReference>
<organism evidence="9 10">
    <name type="scientific">Flammeovirga yaeyamensis</name>
    <dbReference type="NCBI Taxonomy" id="367791"/>
    <lineage>
        <taxon>Bacteria</taxon>
        <taxon>Pseudomonadati</taxon>
        <taxon>Bacteroidota</taxon>
        <taxon>Cytophagia</taxon>
        <taxon>Cytophagales</taxon>
        <taxon>Flammeovirgaceae</taxon>
        <taxon>Flammeovirga</taxon>
    </lineage>
</organism>
<comment type="subcellular location">
    <subcellularLocation>
        <location evidence="1">Cell outer membrane</location>
    </subcellularLocation>
</comment>
<evidence type="ECO:0000259" key="7">
    <source>
        <dbReference type="Pfam" id="PF07980"/>
    </source>
</evidence>
<keyword evidence="5" id="KW-0998">Cell outer membrane</keyword>
<feature type="domain" description="SusD-like N-terminal" evidence="8">
    <location>
        <begin position="98"/>
        <end position="236"/>
    </location>
</feature>
<sequence length="610" mass="70566">MNLFKRTYRNIGWFLIVSFLSVGCADQLNETNPNAKPVEDYFKNLTESDKVLTAAYSSLLNHYNLNIVQEAWRTDEGYPSHSQGRPQFYKQGEPWYFKTFTNSQVEINKKWDALYKGVFRANQLIEGLNGPLADQNEDPNWISQMAQARMLRGIFHFYLYQSFNNGRVIIRDKVPVTLEDFNIPVSSKAEVRAFILEDFEYAYENLPGRLANEAEQELAAGRMNKGIAAMFLGNLYLLESPAHIDGDEFNPDYDMAKKYYEELIFSGEYPYQLEQDASIFFTRAGQFNKESIFEIVYDDNLKPEMDRWDEQSPSNRWARFTAPGSQGGQRILTPNAWLAYAYKTEVKDTKDVRNFVFDVDEEGNDILVERQVSLRSSAMISLVNDINTPYYRSLMTPEAVTFGKYEFAYFKKYTNHDIITSENNLPKGAYYSGKNVCVNRLSEAYLNLAECYLATGNTARAIELINTIRTRWGLQLIGLSNGDTAHDYDEKTYTSEDVWNHLMYIEKPLELSAEGHSIRWIDMRRWGIIASRFDFLKDDAYKTERFTFEDSEGNTVKRNRAELFPYVNGEVTTSIRIVDCLDASMNYIPQLHDYLPLPLEEIISNPNLGQ</sequence>
<feature type="domain" description="RagB/SusD" evidence="7">
    <location>
        <begin position="289"/>
        <end position="610"/>
    </location>
</feature>
<dbReference type="RefSeq" id="WP_169661911.1">
    <property type="nucleotide sequence ID" value="NZ_CP076133.1"/>
</dbReference>
<evidence type="ECO:0000259" key="8">
    <source>
        <dbReference type="Pfam" id="PF14322"/>
    </source>
</evidence>
<feature type="signal peptide" evidence="6">
    <location>
        <begin position="1"/>
        <end position="24"/>
    </location>
</feature>
<evidence type="ECO:0000256" key="5">
    <source>
        <dbReference type="ARBA" id="ARBA00023237"/>
    </source>
</evidence>
<proteinExistence type="inferred from homology"/>
<reference evidence="9 10" key="1">
    <citation type="submission" date="2021-05" db="EMBL/GenBank/DDBJ databases">
        <title>Comparative genomic studies on the polysaccharide-degrading batcterial strains of the Flammeovirga genus.</title>
        <authorList>
            <person name="Zewei F."/>
            <person name="Zheng Z."/>
            <person name="Yu L."/>
            <person name="Ruyue G."/>
            <person name="Yanhong M."/>
            <person name="Yuanyuan C."/>
            <person name="Jingyan G."/>
            <person name="Wenjun H."/>
        </authorList>
    </citation>
    <scope>NUCLEOTIDE SEQUENCE [LARGE SCALE GENOMIC DNA]</scope>
    <source>
        <strain evidence="9 10">NBRC:100898</strain>
    </source>
</reference>
<dbReference type="Proteomes" id="UP000678679">
    <property type="component" value="Chromosome 2"/>
</dbReference>
<feature type="chain" id="PRO_5043779841" evidence="6">
    <location>
        <begin position="25"/>
        <end position="610"/>
    </location>
</feature>
<dbReference type="InterPro" id="IPR033985">
    <property type="entry name" value="SusD-like_N"/>
</dbReference>
<evidence type="ECO:0000256" key="2">
    <source>
        <dbReference type="ARBA" id="ARBA00006275"/>
    </source>
</evidence>
<dbReference type="PROSITE" id="PS51257">
    <property type="entry name" value="PROKAR_LIPOPROTEIN"/>
    <property type="match status" value="1"/>
</dbReference>
<evidence type="ECO:0000313" key="9">
    <source>
        <dbReference type="EMBL" id="QWG05433.1"/>
    </source>
</evidence>
<dbReference type="Pfam" id="PF07980">
    <property type="entry name" value="SusD_RagB"/>
    <property type="match status" value="1"/>
</dbReference>
<accession>A0AAX1NFM4</accession>
<dbReference type="InterPro" id="IPR011990">
    <property type="entry name" value="TPR-like_helical_dom_sf"/>
</dbReference>
<evidence type="ECO:0000256" key="3">
    <source>
        <dbReference type="ARBA" id="ARBA00022729"/>
    </source>
</evidence>
<evidence type="ECO:0000256" key="1">
    <source>
        <dbReference type="ARBA" id="ARBA00004442"/>
    </source>
</evidence>